<name>A0ABN6XGF5_9CELL</name>
<evidence type="ECO:0000313" key="2">
    <source>
        <dbReference type="EMBL" id="BDZ43850.1"/>
    </source>
</evidence>
<proteinExistence type="predicted"/>
<sequence>MSSRQLLGAPTTLSVRPATVPLPIRSAGMLAEAQRTVHGRGAASPEDTLVREYTVGDDPRRVHWTSAARHGRLMVRAEESAGLPEATVLLDPALLLAPRGPARDQARAARPDASRSTLADWAVDLGASVALSLLDAGYRTRLVGPDGRSDSFDFGSPRTALGTEHLFDVATDLAAPEDAAEATSVAAVSVRRLRGARHRGEIVVALVARATASTPGLVALGASGPTSTLLIHGGTAPSPEDLRSLAALRTAGHRASAVPAGCAIPEAWSRAELLGGIGGRS</sequence>
<dbReference type="PANTHER" id="PTHR34351">
    <property type="entry name" value="SLR1927 PROTEIN-RELATED"/>
    <property type="match status" value="1"/>
</dbReference>
<keyword evidence="3" id="KW-1185">Reference proteome</keyword>
<dbReference type="Pfam" id="PF01882">
    <property type="entry name" value="DUF58"/>
    <property type="match status" value="1"/>
</dbReference>
<dbReference type="PANTHER" id="PTHR34351:SF1">
    <property type="entry name" value="SLR1927 PROTEIN"/>
    <property type="match status" value="1"/>
</dbReference>
<feature type="domain" description="DUF58" evidence="1">
    <location>
        <begin position="50"/>
        <end position="203"/>
    </location>
</feature>
<dbReference type="RefSeq" id="WP_286217967.1">
    <property type="nucleotide sequence ID" value="NZ_AP027729.1"/>
</dbReference>
<dbReference type="EMBL" id="AP027729">
    <property type="protein sequence ID" value="BDZ43850.1"/>
    <property type="molecule type" value="Genomic_DNA"/>
</dbReference>
<evidence type="ECO:0000313" key="3">
    <source>
        <dbReference type="Proteomes" id="UP001321475"/>
    </source>
</evidence>
<protein>
    <recommendedName>
        <fullName evidence="1">DUF58 domain-containing protein</fullName>
    </recommendedName>
</protein>
<dbReference type="Proteomes" id="UP001321475">
    <property type="component" value="Chromosome"/>
</dbReference>
<dbReference type="InterPro" id="IPR002881">
    <property type="entry name" value="DUF58"/>
</dbReference>
<accession>A0ABN6XGF5</accession>
<organism evidence="2 3">
    <name type="scientific">Paraoerskovia sediminicola</name>
    <dbReference type="NCBI Taxonomy" id="1138587"/>
    <lineage>
        <taxon>Bacteria</taxon>
        <taxon>Bacillati</taxon>
        <taxon>Actinomycetota</taxon>
        <taxon>Actinomycetes</taxon>
        <taxon>Micrococcales</taxon>
        <taxon>Cellulomonadaceae</taxon>
        <taxon>Paraoerskovia</taxon>
    </lineage>
</organism>
<evidence type="ECO:0000259" key="1">
    <source>
        <dbReference type="Pfam" id="PF01882"/>
    </source>
</evidence>
<gene>
    <name evidence="2" type="ORF">GCM10025865_31490</name>
</gene>
<reference evidence="3" key="1">
    <citation type="journal article" date="2019" name="Int. J. Syst. Evol. Microbiol.">
        <title>The Global Catalogue of Microorganisms (GCM) 10K type strain sequencing project: providing services to taxonomists for standard genome sequencing and annotation.</title>
        <authorList>
            <consortium name="The Broad Institute Genomics Platform"/>
            <consortium name="The Broad Institute Genome Sequencing Center for Infectious Disease"/>
            <person name="Wu L."/>
            <person name="Ma J."/>
        </authorList>
    </citation>
    <scope>NUCLEOTIDE SEQUENCE [LARGE SCALE GENOMIC DNA]</scope>
    <source>
        <strain evidence="3">NBRC 108565</strain>
    </source>
</reference>